<name>I1D011_9PSEU</name>
<dbReference type="EMBL" id="CM001484">
    <property type="protein sequence ID" value="EIE98285.1"/>
    <property type="molecule type" value="Genomic_DNA"/>
</dbReference>
<accession>I1D011</accession>
<evidence type="ECO:0000256" key="1">
    <source>
        <dbReference type="SAM" id="MobiDB-lite"/>
    </source>
</evidence>
<dbReference type="RefSeq" id="WP_005462864.1">
    <property type="nucleotide sequence ID" value="NZ_CM001484.1"/>
</dbReference>
<sequence length="138" mass="15635">MTGPDAIRAMKDRLRKIREPPERALFSEFEGVSRRGAVTVWVDMLGRRKRVHIAPNTVREGDEQWLTEEINSAYAAANAATLLDFHLASLANELENTPGLRARVESKSSPDQPEQSQRRSRREGPGDDEFFDGFGIRR</sequence>
<dbReference type="InterPro" id="IPR036894">
    <property type="entry name" value="YbaB-like_sf"/>
</dbReference>
<reference evidence="2 3" key="1">
    <citation type="submission" date="2011-09" db="EMBL/GenBank/DDBJ databases">
        <authorList>
            <consortium name="US DOE Joint Genome Institute (JGI-PGF)"/>
            <person name="Lucas S."/>
            <person name="Han J."/>
            <person name="Lapidus A."/>
            <person name="Cheng J.-F."/>
            <person name="Goodwin L."/>
            <person name="Pitluck S."/>
            <person name="Peters L."/>
            <person name="Land M.L."/>
            <person name="Hauser L."/>
            <person name="Brambilla E."/>
            <person name="Klenk H.-P."/>
            <person name="Woyke T.J."/>
        </authorList>
    </citation>
    <scope>NUCLEOTIDE SEQUENCE [LARGE SCALE GENOMIC DNA]</scope>
    <source>
        <strain evidence="2 3">K62</strain>
    </source>
</reference>
<keyword evidence="3" id="KW-1185">Reference proteome</keyword>
<dbReference type="Gene3D" id="3.30.1310.10">
    <property type="entry name" value="Nucleoid-associated protein YbaB-like domain"/>
    <property type="match status" value="1"/>
</dbReference>
<dbReference type="HOGENOM" id="CLU_1894687_0_0_11"/>
<proteinExistence type="predicted"/>
<evidence type="ECO:0000313" key="3">
    <source>
        <dbReference type="Proteomes" id="UP000005087"/>
    </source>
</evidence>
<organism evidence="2 3">
    <name type="scientific">Saccharomonospora glauca K62</name>
    <dbReference type="NCBI Taxonomy" id="928724"/>
    <lineage>
        <taxon>Bacteria</taxon>
        <taxon>Bacillati</taxon>
        <taxon>Actinomycetota</taxon>
        <taxon>Actinomycetes</taxon>
        <taxon>Pseudonocardiales</taxon>
        <taxon>Pseudonocardiaceae</taxon>
        <taxon>Saccharomonospora</taxon>
    </lineage>
</organism>
<dbReference type="OrthoDB" id="3689231at2"/>
<dbReference type="InterPro" id="IPR004401">
    <property type="entry name" value="YbaB/EbfC"/>
</dbReference>
<protein>
    <recommendedName>
        <fullName evidence="4">YbaB/EbfC DNA-binding family protein</fullName>
    </recommendedName>
</protein>
<dbReference type="GO" id="GO:0003677">
    <property type="term" value="F:DNA binding"/>
    <property type="evidence" value="ECO:0007669"/>
    <property type="project" value="InterPro"/>
</dbReference>
<reference evidence="3" key="2">
    <citation type="submission" date="2012-01" db="EMBL/GenBank/DDBJ databases">
        <title>Noncontiguous Finished sequence of chromosome of Saccharomonospora glauca K62.</title>
        <authorList>
            <consortium name="US DOE Joint Genome Institute"/>
            <person name="Lucas S."/>
            <person name="Han J."/>
            <person name="Lapidus A."/>
            <person name="Cheng J.-F."/>
            <person name="Goodwin L."/>
            <person name="Pitluck S."/>
            <person name="Peters L."/>
            <person name="Mikhailova N."/>
            <person name="Held B."/>
            <person name="Detter J.C."/>
            <person name="Han C."/>
            <person name="Tapia R."/>
            <person name="Land M."/>
            <person name="Hauser L."/>
            <person name="Kyrpides N."/>
            <person name="Ivanova N."/>
            <person name="Pagani I."/>
            <person name="Brambilla E.-M."/>
            <person name="Klenk H.-P."/>
            <person name="Woyke T."/>
        </authorList>
    </citation>
    <scope>NUCLEOTIDE SEQUENCE [LARGE SCALE GENOMIC DNA]</scope>
    <source>
        <strain evidence="3">K62</strain>
    </source>
</reference>
<gene>
    <name evidence="2" type="ORF">SacglDRAFT_01362</name>
</gene>
<evidence type="ECO:0008006" key="4">
    <source>
        <dbReference type="Google" id="ProtNLM"/>
    </source>
</evidence>
<dbReference type="STRING" id="928724.SacglDRAFT_01362"/>
<feature type="region of interest" description="Disordered" evidence="1">
    <location>
        <begin position="98"/>
        <end position="138"/>
    </location>
</feature>
<dbReference type="SUPFAM" id="SSF82607">
    <property type="entry name" value="YbaB-like"/>
    <property type="match status" value="1"/>
</dbReference>
<dbReference type="Proteomes" id="UP000005087">
    <property type="component" value="Chromosome"/>
</dbReference>
<dbReference type="AlphaFoldDB" id="I1D011"/>
<evidence type="ECO:0000313" key="2">
    <source>
        <dbReference type="EMBL" id="EIE98285.1"/>
    </source>
</evidence>
<dbReference type="Pfam" id="PF02575">
    <property type="entry name" value="YbaB_DNA_bd"/>
    <property type="match status" value="1"/>
</dbReference>